<dbReference type="STRING" id="1693.BMIN_0366"/>
<feature type="transmembrane region" description="Helical" evidence="2">
    <location>
        <begin position="321"/>
        <end position="341"/>
    </location>
</feature>
<feature type="transmembrane region" description="Helical" evidence="2">
    <location>
        <begin position="52"/>
        <end position="71"/>
    </location>
</feature>
<feature type="region of interest" description="Disordered" evidence="1">
    <location>
        <begin position="293"/>
        <end position="317"/>
    </location>
</feature>
<reference evidence="4 5" key="1">
    <citation type="submission" date="2014-03" db="EMBL/GenBank/DDBJ databases">
        <title>Genomics of Bifidobacteria.</title>
        <authorList>
            <person name="Ventura M."/>
            <person name="Milani C."/>
            <person name="Lugli G.A."/>
        </authorList>
    </citation>
    <scope>NUCLEOTIDE SEQUENCE [LARGE SCALE GENOMIC DNA]</scope>
    <source>
        <strain evidence="4 5">LMG 11592</strain>
    </source>
</reference>
<evidence type="ECO:0000256" key="2">
    <source>
        <dbReference type="SAM" id="Phobius"/>
    </source>
</evidence>
<dbReference type="Proteomes" id="UP000029014">
    <property type="component" value="Unassembled WGS sequence"/>
</dbReference>
<dbReference type="Pfam" id="PF13519">
    <property type="entry name" value="VWA_2"/>
    <property type="match status" value="1"/>
</dbReference>
<dbReference type="CDD" id="cd00198">
    <property type="entry name" value="vWFA"/>
    <property type="match status" value="1"/>
</dbReference>
<keyword evidence="2" id="KW-0472">Membrane</keyword>
<feature type="domain" description="VWFA" evidence="3">
    <location>
        <begin position="80"/>
        <end position="281"/>
    </location>
</feature>
<dbReference type="InterPro" id="IPR036465">
    <property type="entry name" value="vWFA_dom_sf"/>
</dbReference>
<dbReference type="EMBL" id="JGZD01000009">
    <property type="protein sequence ID" value="KFI72471.1"/>
    <property type="molecule type" value="Genomic_DNA"/>
</dbReference>
<feature type="region of interest" description="Disordered" evidence="1">
    <location>
        <begin position="229"/>
        <end position="270"/>
    </location>
</feature>
<sequence length="348" mass="37047">MSAITWTPLWGWPVASLIAVAMLAMGIMQIVLWRRSRGGPTDVTAGSVARRVVMCLAVAAAVVAPSLTVSVTTTAVRNTDVVIAVDVTGSMAVTDARYGSAESVSRISAASSAVKDITDMYADSNFSAISFGSSASVDVPLTPDTLAVDNWADRLTVEPTSTSSGSSLDTPLDLLLRTLKSIRDGHPHDEIILYLVTDGENTSAETRRTYSSLRAYLDDAFVLGTGSTQGGRIPVSSVDRTTDDGGKSSSESPEWVIDPTTGKPGTSRMDTKELESLADEMGGTRVIMTKDATARQAMSSSTGKSWRTRTTRSSTTTSSPIVWPIAAVMLVVSLWELTVWLRTSRRLL</sequence>
<accession>A0A087BN71</accession>
<dbReference type="AlphaFoldDB" id="A0A087BN71"/>
<keyword evidence="5" id="KW-1185">Reference proteome</keyword>
<dbReference type="InterPro" id="IPR002035">
    <property type="entry name" value="VWF_A"/>
</dbReference>
<comment type="caution">
    <text evidence="4">The sequence shown here is derived from an EMBL/GenBank/DDBJ whole genome shotgun (WGS) entry which is preliminary data.</text>
</comment>
<dbReference type="SUPFAM" id="SSF53300">
    <property type="entry name" value="vWA-like"/>
    <property type="match status" value="1"/>
</dbReference>
<name>A0A087BN71_9BIFI</name>
<evidence type="ECO:0000259" key="3">
    <source>
        <dbReference type="PROSITE" id="PS50234"/>
    </source>
</evidence>
<organism evidence="4 5">
    <name type="scientific">Bifidobacterium minimum</name>
    <dbReference type="NCBI Taxonomy" id="1693"/>
    <lineage>
        <taxon>Bacteria</taxon>
        <taxon>Bacillati</taxon>
        <taxon>Actinomycetota</taxon>
        <taxon>Actinomycetes</taxon>
        <taxon>Bifidobacteriales</taxon>
        <taxon>Bifidobacteriaceae</taxon>
        <taxon>Bifidobacterium</taxon>
    </lineage>
</organism>
<proteinExistence type="predicted"/>
<evidence type="ECO:0000256" key="1">
    <source>
        <dbReference type="SAM" id="MobiDB-lite"/>
    </source>
</evidence>
<dbReference type="PROSITE" id="PS50234">
    <property type="entry name" value="VWFA"/>
    <property type="match status" value="1"/>
</dbReference>
<dbReference type="eggNOG" id="COG2304">
    <property type="taxonomic scope" value="Bacteria"/>
</dbReference>
<dbReference type="SMART" id="SM00327">
    <property type="entry name" value="VWA"/>
    <property type="match status" value="1"/>
</dbReference>
<evidence type="ECO:0000313" key="5">
    <source>
        <dbReference type="Proteomes" id="UP000029014"/>
    </source>
</evidence>
<gene>
    <name evidence="4" type="ORF">BMIN_0366</name>
</gene>
<feature type="transmembrane region" description="Helical" evidence="2">
    <location>
        <begin position="12"/>
        <end position="32"/>
    </location>
</feature>
<dbReference type="Gene3D" id="3.40.50.410">
    <property type="entry name" value="von Willebrand factor, type A domain"/>
    <property type="match status" value="1"/>
</dbReference>
<protein>
    <submittedName>
        <fullName evidence="4">Putative von Willebrand factor type A domain protein</fullName>
    </submittedName>
</protein>
<dbReference type="RefSeq" id="WP_022860496.1">
    <property type="nucleotide sequence ID" value="NZ_JGZD01000009.1"/>
</dbReference>
<keyword evidence="2" id="KW-0812">Transmembrane</keyword>
<evidence type="ECO:0000313" key="4">
    <source>
        <dbReference type="EMBL" id="KFI72471.1"/>
    </source>
</evidence>
<keyword evidence="2" id="KW-1133">Transmembrane helix</keyword>